<protein>
    <submittedName>
        <fullName evidence="4">Class I SAM-dependent methyltransferase</fullName>
        <ecNumber evidence="4">2.1.1.-</ecNumber>
    </submittedName>
</protein>
<dbReference type="InterPro" id="IPR029063">
    <property type="entry name" value="SAM-dependent_MTases_sf"/>
</dbReference>
<sequence length="263" mass="28724">MSLGFGGEVTEFYHRFRRGYPPAVFGILTEVFGLSAADVVLDLGCGTGQLARPIAAGVRAVLGMDPEPDMLVRARRAALDENIRNVTWLLGGDTDVPALGTLLGDDRLGVTTIGQALHWMEPAPLFRALRSLSRPGGGVAVVTNGEPLWLQDSPWSRALREVLESWLGRRLTRTCGTDEASHARYRAELVKAGYRVDVRTVEYTGHLDVDDVVGGVFSAMSVDRLPAPELRAEFADRVREALTPHAPFVESVRVRLLTGRVPR</sequence>
<keyword evidence="2 4" id="KW-0808">Transferase</keyword>
<dbReference type="SUPFAM" id="SSF53335">
    <property type="entry name" value="S-adenosyl-L-methionine-dependent methyltransferases"/>
    <property type="match status" value="1"/>
</dbReference>
<evidence type="ECO:0000256" key="1">
    <source>
        <dbReference type="ARBA" id="ARBA00022603"/>
    </source>
</evidence>
<dbReference type="Pfam" id="PF13649">
    <property type="entry name" value="Methyltransf_25"/>
    <property type="match status" value="1"/>
</dbReference>
<dbReference type="PANTHER" id="PTHR44942:SF4">
    <property type="entry name" value="METHYLTRANSFERASE TYPE 11 DOMAIN-CONTAINING PROTEIN"/>
    <property type="match status" value="1"/>
</dbReference>
<accession>A0ABW5GVH1</accession>
<gene>
    <name evidence="4" type="ORF">ACFSYJ_39845</name>
</gene>
<name>A0ABW5GVH1_9PSEU</name>
<dbReference type="EC" id="2.1.1.-" evidence="4"/>
<dbReference type="RefSeq" id="WP_345399749.1">
    <property type="nucleotide sequence ID" value="NZ_BAABHG010000010.1"/>
</dbReference>
<dbReference type="GO" id="GO:0032259">
    <property type="term" value="P:methylation"/>
    <property type="evidence" value="ECO:0007669"/>
    <property type="project" value="UniProtKB-KW"/>
</dbReference>
<keyword evidence="5" id="KW-1185">Reference proteome</keyword>
<dbReference type="Proteomes" id="UP001597419">
    <property type="component" value="Unassembled WGS sequence"/>
</dbReference>
<evidence type="ECO:0000313" key="5">
    <source>
        <dbReference type="Proteomes" id="UP001597419"/>
    </source>
</evidence>
<comment type="caution">
    <text evidence="4">The sequence shown here is derived from an EMBL/GenBank/DDBJ whole genome shotgun (WGS) entry which is preliminary data.</text>
</comment>
<dbReference type="InterPro" id="IPR041698">
    <property type="entry name" value="Methyltransf_25"/>
</dbReference>
<keyword evidence="1 4" id="KW-0489">Methyltransferase</keyword>
<evidence type="ECO:0000259" key="3">
    <source>
        <dbReference type="Pfam" id="PF13649"/>
    </source>
</evidence>
<dbReference type="Gene3D" id="3.40.50.150">
    <property type="entry name" value="Vaccinia Virus protein VP39"/>
    <property type="match status" value="1"/>
</dbReference>
<proteinExistence type="predicted"/>
<dbReference type="GO" id="GO:0008168">
    <property type="term" value="F:methyltransferase activity"/>
    <property type="evidence" value="ECO:0007669"/>
    <property type="project" value="UniProtKB-KW"/>
</dbReference>
<evidence type="ECO:0000313" key="4">
    <source>
        <dbReference type="EMBL" id="MFD2464826.1"/>
    </source>
</evidence>
<reference evidence="5" key="1">
    <citation type="journal article" date="2019" name="Int. J. Syst. Evol. Microbiol.">
        <title>The Global Catalogue of Microorganisms (GCM) 10K type strain sequencing project: providing services to taxonomists for standard genome sequencing and annotation.</title>
        <authorList>
            <consortium name="The Broad Institute Genomics Platform"/>
            <consortium name="The Broad Institute Genome Sequencing Center for Infectious Disease"/>
            <person name="Wu L."/>
            <person name="Ma J."/>
        </authorList>
    </citation>
    <scope>NUCLEOTIDE SEQUENCE [LARGE SCALE GENOMIC DNA]</scope>
    <source>
        <strain evidence="5">CGMCC 4.7643</strain>
    </source>
</reference>
<feature type="domain" description="Methyltransferase" evidence="3">
    <location>
        <begin position="40"/>
        <end position="137"/>
    </location>
</feature>
<organism evidence="4 5">
    <name type="scientific">Amycolatopsis samaneae</name>
    <dbReference type="NCBI Taxonomy" id="664691"/>
    <lineage>
        <taxon>Bacteria</taxon>
        <taxon>Bacillati</taxon>
        <taxon>Actinomycetota</taxon>
        <taxon>Actinomycetes</taxon>
        <taxon>Pseudonocardiales</taxon>
        <taxon>Pseudonocardiaceae</taxon>
        <taxon>Amycolatopsis</taxon>
    </lineage>
</organism>
<dbReference type="PANTHER" id="PTHR44942">
    <property type="entry name" value="METHYLTRANSF_11 DOMAIN-CONTAINING PROTEIN"/>
    <property type="match status" value="1"/>
</dbReference>
<dbReference type="EMBL" id="JBHUKU010000028">
    <property type="protein sequence ID" value="MFD2464826.1"/>
    <property type="molecule type" value="Genomic_DNA"/>
</dbReference>
<dbReference type="CDD" id="cd02440">
    <property type="entry name" value="AdoMet_MTases"/>
    <property type="match status" value="1"/>
</dbReference>
<dbReference type="InterPro" id="IPR051052">
    <property type="entry name" value="Diverse_substrate_MTase"/>
</dbReference>
<evidence type="ECO:0000256" key="2">
    <source>
        <dbReference type="ARBA" id="ARBA00022679"/>
    </source>
</evidence>